<reference evidence="1" key="1">
    <citation type="submission" date="2020-04" db="EMBL/GenBank/DDBJ databases">
        <title>Description of Shewanella salipaludis sp. nov., isolated from a salt marsh.</title>
        <authorList>
            <person name="Park S."/>
            <person name="Yoon J.-H."/>
        </authorList>
    </citation>
    <scope>NUCLEOTIDE SEQUENCE</scope>
    <source>
        <strain evidence="1">SHSM-M6</strain>
    </source>
</reference>
<keyword evidence="2" id="KW-1185">Reference proteome</keyword>
<dbReference type="Pfam" id="PF19531">
    <property type="entry name" value="DUF6058"/>
    <property type="match status" value="1"/>
</dbReference>
<gene>
    <name evidence="1" type="ORF">HC757_04025</name>
</gene>
<comment type="caution">
    <text evidence="1">The sequence shown here is derived from an EMBL/GenBank/DDBJ whole genome shotgun (WGS) entry which is preliminary data.</text>
</comment>
<dbReference type="EMBL" id="JAAXYH010000002">
    <property type="protein sequence ID" value="NMH64335.1"/>
    <property type="molecule type" value="Genomic_DNA"/>
</dbReference>
<organism evidence="1 2">
    <name type="scientific">Shewanella salipaludis</name>
    <dbReference type="NCBI Taxonomy" id="2723052"/>
    <lineage>
        <taxon>Bacteria</taxon>
        <taxon>Pseudomonadati</taxon>
        <taxon>Pseudomonadota</taxon>
        <taxon>Gammaproteobacteria</taxon>
        <taxon>Alteromonadales</taxon>
        <taxon>Shewanellaceae</taxon>
        <taxon>Shewanella</taxon>
    </lineage>
</organism>
<name>A0A972G4L4_9GAMM</name>
<protein>
    <submittedName>
        <fullName evidence="1">Uncharacterized protein</fullName>
    </submittedName>
</protein>
<proteinExistence type="predicted"/>
<dbReference type="AlphaFoldDB" id="A0A972G4L4"/>
<sequence length="228" mass="26342">MELLDYLDRHFYTLQQLLEITQVTEQALRRYQNQGAMPLCSYRLRLDIGCDSFFGPHREQDEIEYYARGYAAWLALLHSLETHPVQASRAAAGANGYPIFYRRYRDAMERLQAHGQLCHNLTSGPTLDAHIEREWTHFLAGTYGLCTRSGLPEDIAAKELAISAINAMTTEDELDSELDEQQRLKLTRAVNLLDEVSAGFAPHERQRSSRHRLVDEMRRRYRLQAQDA</sequence>
<dbReference type="InterPro" id="IPR045694">
    <property type="entry name" value="DUF6058"/>
</dbReference>
<evidence type="ECO:0000313" key="1">
    <source>
        <dbReference type="EMBL" id="NMH64335.1"/>
    </source>
</evidence>
<dbReference type="Proteomes" id="UP000737113">
    <property type="component" value="Unassembled WGS sequence"/>
</dbReference>
<evidence type="ECO:0000313" key="2">
    <source>
        <dbReference type="Proteomes" id="UP000737113"/>
    </source>
</evidence>
<dbReference type="RefSeq" id="WP_169563020.1">
    <property type="nucleotide sequence ID" value="NZ_JAAXYH010000002.1"/>
</dbReference>
<accession>A0A972G4L4</accession>